<organism evidence="5 6">
    <name type="scientific">Aureimonas fodinaquatilis</name>
    <dbReference type="NCBI Taxonomy" id="2565783"/>
    <lineage>
        <taxon>Bacteria</taxon>
        <taxon>Pseudomonadati</taxon>
        <taxon>Pseudomonadota</taxon>
        <taxon>Alphaproteobacteria</taxon>
        <taxon>Hyphomicrobiales</taxon>
        <taxon>Aurantimonadaceae</taxon>
        <taxon>Aureimonas</taxon>
    </lineage>
</organism>
<proteinExistence type="predicted"/>
<feature type="domain" description="GHMP kinase N-terminal" evidence="3">
    <location>
        <begin position="90"/>
        <end position="162"/>
    </location>
</feature>
<evidence type="ECO:0000313" key="6">
    <source>
        <dbReference type="Proteomes" id="UP000324738"/>
    </source>
</evidence>
<dbReference type="GO" id="GO:0005524">
    <property type="term" value="F:ATP binding"/>
    <property type="evidence" value="ECO:0007669"/>
    <property type="project" value="InterPro"/>
</dbReference>
<gene>
    <name evidence="5" type="ORF">FPY71_17235</name>
</gene>
<evidence type="ECO:0000256" key="2">
    <source>
        <dbReference type="ARBA" id="ARBA00022777"/>
    </source>
</evidence>
<dbReference type="AlphaFoldDB" id="A0A5B0DSQ6"/>
<evidence type="ECO:0000259" key="4">
    <source>
        <dbReference type="Pfam" id="PF08544"/>
    </source>
</evidence>
<accession>A0A5B0DSQ6</accession>
<dbReference type="OrthoDB" id="1492801at2"/>
<sequence length="350" mass="36640">MLSIPLGSQVVLQHTANGHAIAGALVKTQVVRVTAPARLHLGFLDLNGGLGRKFGGIGLALAEPQTRLTLKFSEHGRTQVTGSQANRAENYLTKMAASLQLEGAYALHVEEALPAHAGLGSGTQMALSVAQALRRLHHLPLNAAEDAMVLERGARSGLGAAFFRTGGLLVDGGRGPDTRLPPIIAAQDFPSDWRVILVLDHGSTGVHGAKEIAAFATLPRFPESAAQTICRLTLMQLLPALAEQDIAAFGSAVFDIQRLAGAYFAPAQGGVFASARVAQTMGRLDALGAFGSGQSSWGPTGFAFAPSQKIAQNWVDTLLRESHAENLEIRIVSGRSSGASVETLPQLTPA</sequence>
<protein>
    <submittedName>
        <fullName evidence="5">GHMP kinase</fullName>
    </submittedName>
</protein>
<dbReference type="InterPro" id="IPR006204">
    <property type="entry name" value="GHMP_kinase_N_dom"/>
</dbReference>
<evidence type="ECO:0000313" key="5">
    <source>
        <dbReference type="EMBL" id="KAA0968620.1"/>
    </source>
</evidence>
<comment type="caution">
    <text evidence="5">The sequence shown here is derived from an EMBL/GenBank/DDBJ whole genome shotgun (WGS) entry which is preliminary data.</text>
</comment>
<dbReference type="PANTHER" id="PTHR20861">
    <property type="entry name" value="HOMOSERINE/4-DIPHOSPHOCYTIDYL-2-C-METHYL-D-ERYTHRITOL KINASE"/>
    <property type="match status" value="1"/>
</dbReference>
<dbReference type="EMBL" id="VTWH01000005">
    <property type="protein sequence ID" value="KAA0968620.1"/>
    <property type="molecule type" value="Genomic_DNA"/>
</dbReference>
<dbReference type="Pfam" id="PF00288">
    <property type="entry name" value="GHMP_kinases_N"/>
    <property type="match status" value="1"/>
</dbReference>
<dbReference type="PANTHER" id="PTHR20861:SF6">
    <property type="entry name" value="BETA-RIBOFURANOSYLPHENOL 5'-PHOSPHATE SYNTHASE"/>
    <property type="match status" value="1"/>
</dbReference>
<keyword evidence="2 5" id="KW-0418">Kinase</keyword>
<name>A0A5B0DSQ6_9HYPH</name>
<dbReference type="GO" id="GO:0016301">
    <property type="term" value="F:kinase activity"/>
    <property type="evidence" value="ECO:0007669"/>
    <property type="project" value="UniProtKB-KW"/>
</dbReference>
<evidence type="ECO:0000259" key="3">
    <source>
        <dbReference type="Pfam" id="PF00288"/>
    </source>
</evidence>
<dbReference type="Gene3D" id="3.30.230.10">
    <property type="match status" value="1"/>
</dbReference>
<dbReference type="Proteomes" id="UP000324738">
    <property type="component" value="Unassembled WGS sequence"/>
</dbReference>
<feature type="domain" description="GHMP kinase C-terminal" evidence="4">
    <location>
        <begin position="237"/>
        <end position="313"/>
    </location>
</feature>
<evidence type="ECO:0000256" key="1">
    <source>
        <dbReference type="ARBA" id="ARBA00022679"/>
    </source>
</evidence>
<dbReference type="SUPFAM" id="SSF54211">
    <property type="entry name" value="Ribosomal protein S5 domain 2-like"/>
    <property type="match status" value="1"/>
</dbReference>
<dbReference type="InterPro" id="IPR020568">
    <property type="entry name" value="Ribosomal_Su5_D2-typ_SF"/>
</dbReference>
<dbReference type="InterPro" id="IPR013750">
    <property type="entry name" value="GHMP_kinase_C_dom"/>
</dbReference>
<dbReference type="Pfam" id="PF08544">
    <property type="entry name" value="GHMP_kinases_C"/>
    <property type="match status" value="1"/>
</dbReference>
<reference evidence="5 6" key="1">
    <citation type="submission" date="2019-08" db="EMBL/GenBank/DDBJ databases">
        <title>Aureimonas fodiniaquatilis sp. nov., isolated from a coal mine wastewater.</title>
        <authorList>
            <person name="Kim W."/>
        </authorList>
    </citation>
    <scope>NUCLEOTIDE SEQUENCE [LARGE SCALE GENOMIC DNA]</scope>
    <source>
        <strain evidence="5 6">CAU 1482</strain>
    </source>
</reference>
<keyword evidence="6" id="KW-1185">Reference proteome</keyword>
<dbReference type="InterPro" id="IPR014721">
    <property type="entry name" value="Ribsml_uS5_D2-typ_fold_subgr"/>
</dbReference>
<keyword evidence="1" id="KW-0808">Transferase</keyword>
<dbReference type="InterPro" id="IPR004422">
    <property type="entry name" value="RFAP_synthase"/>
</dbReference>
<dbReference type="NCBIfam" id="TIGR00144">
    <property type="entry name" value="beta_RFAP_syn"/>
    <property type="match status" value="1"/>
</dbReference>
<dbReference type="PIRSF" id="PIRSF004884">
    <property type="entry name" value="Sugar_kin_arch"/>
    <property type="match status" value="1"/>
</dbReference>